<gene>
    <name evidence="1" type="ORF">Aglo03_14230</name>
</gene>
<reference evidence="1" key="1">
    <citation type="submission" date="2023-02" db="EMBL/GenBank/DDBJ databases">
        <title>Actinokineospora globicatena NBRC 15670.</title>
        <authorList>
            <person name="Ichikawa N."/>
            <person name="Sato H."/>
            <person name="Tonouchi N."/>
        </authorList>
    </citation>
    <scope>NUCLEOTIDE SEQUENCE</scope>
    <source>
        <strain evidence="1">NBRC 15670</strain>
    </source>
</reference>
<name>A0A9W6QL71_9PSEU</name>
<evidence type="ECO:0000313" key="2">
    <source>
        <dbReference type="Proteomes" id="UP001165042"/>
    </source>
</evidence>
<organism evidence="1 2">
    <name type="scientific">Actinokineospora globicatena</name>
    <dbReference type="NCBI Taxonomy" id="103729"/>
    <lineage>
        <taxon>Bacteria</taxon>
        <taxon>Bacillati</taxon>
        <taxon>Actinomycetota</taxon>
        <taxon>Actinomycetes</taxon>
        <taxon>Pseudonocardiales</taxon>
        <taxon>Pseudonocardiaceae</taxon>
        <taxon>Actinokineospora</taxon>
    </lineage>
</organism>
<keyword evidence="2" id="KW-1185">Reference proteome</keyword>
<dbReference type="EMBL" id="BSSD01000001">
    <property type="protein sequence ID" value="GLW90607.1"/>
    <property type="molecule type" value="Genomic_DNA"/>
</dbReference>
<comment type="caution">
    <text evidence="1">The sequence shown here is derived from an EMBL/GenBank/DDBJ whole genome shotgun (WGS) entry which is preliminary data.</text>
</comment>
<evidence type="ECO:0000313" key="1">
    <source>
        <dbReference type="EMBL" id="GLW90607.1"/>
    </source>
</evidence>
<dbReference type="Proteomes" id="UP001165042">
    <property type="component" value="Unassembled WGS sequence"/>
</dbReference>
<accession>A0A9W6QL71</accession>
<dbReference type="AlphaFoldDB" id="A0A9W6QL71"/>
<proteinExistence type="predicted"/>
<protein>
    <submittedName>
        <fullName evidence="1">Uncharacterized protein</fullName>
    </submittedName>
</protein>
<sequence>MGGVFGQSYVVGWDWAWGLGGAWGAQAASVVGSGGGLGVEVWWGEGWAGKRGRTWREVSIGTWRGLED</sequence>